<dbReference type="PANTHER" id="PTHR15191:SF7">
    <property type="entry name" value="PTTG1-INTERACTING PROTEIN B"/>
    <property type="match status" value="1"/>
</dbReference>
<name>A0A671K595_9TELE</name>
<keyword evidence="1" id="KW-0472">Membrane</keyword>
<evidence type="ECO:0000313" key="3">
    <source>
        <dbReference type="Proteomes" id="UP000472260"/>
    </source>
</evidence>
<evidence type="ECO:0008006" key="4">
    <source>
        <dbReference type="Google" id="ProtNLM"/>
    </source>
</evidence>
<dbReference type="InterPro" id="IPR052304">
    <property type="entry name" value="PTTG1IP"/>
</dbReference>
<feature type="transmembrane region" description="Helical" evidence="1">
    <location>
        <begin position="40"/>
        <end position="57"/>
    </location>
</feature>
<keyword evidence="1" id="KW-0812">Transmembrane</keyword>
<reference evidence="2" key="1">
    <citation type="submission" date="2025-08" db="UniProtKB">
        <authorList>
            <consortium name="Ensembl"/>
        </authorList>
    </citation>
    <scope>IDENTIFICATION</scope>
</reference>
<evidence type="ECO:0000313" key="2">
    <source>
        <dbReference type="Ensembl" id="ENSSANP00000001204.1"/>
    </source>
</evidence>
<protein>
    <recommendedName>
        <fullName evidence="4">PTTG1 interacting protein</fullName>
    </recommendedName>
</protein>
<reference evidence="2" key="2">
    <citation type="submission" date="2025-09" db="UniProtKB">
        <authorList>
            <consortium name="Ensembl"/>
        </authorList>
    </citation>
    <scope>IDENTIFICATION</scope>
</reference>
<dbReference type="GO" id="GO:0005737">
    <property type="term" value="C:cytoplasm"/>
    <property type="evidence" value="ECO:0007669"/>
    <property type="project" value="TreeGrafter"/>
</dbReference>
<dbReference type="AlphaFoldDB" id="A0A671K595"/>
<dbReference type="PANTHER" id="PTHR15191">
    <property type="entry name" value="PROTEIN CBG20567"/>
    <property type="match status" value="1"/>
</dbReference>
<keyword evidence="1" id="KW-1133">Transmembrane helix</keyword>
<dbReference type="Ensembl" id="ENSSANT00000001318.1">
    <property type="protein sequence ID" value="ENSSANP00000001204.1"/>
    <property type="gene ID" value="ENSSANG00000000737.1"/>
</dbReference>
<keyword evidence="3" id="KW-1185">Reference proteome</keyword>
<evidence type="ECO:0000256" key="1">
    <source>
        <dbReference type="SAM" id="Phobius"/>
    </source>
</evidence>
<dbReference type="GO" id="GO:0006606">
    <property type="term" value="P:protein import into nucleus"/>
    <property type="evidence" value="ECO:0007669"/>
    <property type="project" value="TreeGrafter"/>
</dbReference>
<dbReference type="Proteomes" id="UP000472260">
    <property type="component" value="Unassembled WGS sequence"/>
</dbReference>
<proteinExistence type="predicted"/>
<sequence length="204" mass="23787">TRNWEVLEKAVVQSFQQTHDQPGLKSTQTRCVCHNDPNSAFFTVFCFLCLQFCNSFWSDDKSSNELHVKIQHTCEECLKIVSCLWCISSQKCIDYPVKSILPSHSVCPLSEARWGVCWMNFQTLIITISVTAGVIIIAIFVCCFCCCKCENIGSKRSDERMERQAHLRKFSQEERKAEMRQRHEEMRMKYGLKKDNPYSRFENS</sequence>
<dbReference type="GO" id="GO:0005634">
    <property type="term" value="C:nucleus"/>
    <property type="evidence" value="ECO:0007669"/>
    <property type="project" value="TreeGrafter"/>
</dbReference>
<accession>A0A671K595</accession>
<organism evidence="2 3">
    <name type="scientific">Sinocyclocheilus anshuiensis</name>
    <dbReference type="NCBI Taxonomy" id="1608454"/>
    <lineage>
        <taxon>Eukaryota</taxon>
        <taxon>Metazoa</taxon>
        <taxon>Chordata</taxon>
        <taxon>Craniata</taxon>
        <taxon>Vertebrata</taxon>
        <taxon>Euteleostomi</taxon>
        <taxon>Actinopterygii</taxon>
        <taxon>Neopterygii</taxon>
        <taxon>Teleostei</taxon>
        <taxon>Ostariophysi</taxon>
        <taxon>Cypriniformes</taxon>
        <taxon>Cyprinidae</taxon>
        <taxon>Cyprininae</taxon>
        <taxon>Sinocyclocheilus</taxon>
    </lineage>
</organism>
<feature type="transmembrane region" description="Helical" evidence="1">
    <location>
        <begin position="124"/>
        <end position="147"/>
    </location>
</feature>